<evidence type="ECO:0000256" key="2">
    <source>
        <dbReference type="ARBA" id="ARBA00022670"/>
    </source>
</evidence>
<dbReference type="PANTHER" id="PTHR33794">
    <property type="entry name" value="BACILLOLYSIN"/>
    <property type="match status" value="1"/>
</dbReference>
<feature type="domain" description="Peptidase M4" evidence="10">
    <location>
        <begin position="214"/>
        <end position="361"/>
    </location>
</feature>
<dbReference type="GO" id="GO:0016020">
    <property type="term" value="C:membrane"/>
    <property type="evidence" value="ECO:0007669"/>
    <property type="project" value="InterPro"/>
</dbReference>
<dbReference type="GO" id="GO:0005975">
    <property type="term" value="P:carbohydrate metabolic process"/>
    <property type="evidence" value="ECO:0007669"/>
    <property type="project" value="UniProtKB-ARBA"/>
</dbReference>
<feature type="active site" evidence="8">
    <location>
        <position position="354"/>
    </location>
</feature>
<protein>
    <submittedName>
        <fullName evidence="13">M4 family peptidase</fullName>
    </submittedName>
</protein>
<dbReference type="InterPro" id="IPR015919">
    <property type="entry name" value="Cadherin-like_sf"/>
</dbReference>
<comment type="similarity">
    <text evidence="1">Belongs to the peptidase M4 family.</text>
</comment>
<feature type="domain" description="FTP" evidence="12">
    <location>
        <begin position="78"/>
        <end position="124"/>
    </location>
</feature>
<dbReference type="Pfam" id="PF01447">
    <property type="entry name" value="Peptidase_M4"/>
    <property type="match status" value="1"/>
</dbReference>
<evidence type="ECO:0000256" key="7">
    <source>
        <dbReference type="ARBA" id="ARBA00023049"/>
    </source>
</evidence>
<dbReference type="EMBL" id="CP031264">
    <property type="protein sequence ID" value="AXI76417.1"/>
    <property type="molecule type" value="Genomic_DNA"/>
</dbReference>
<evidence type="ECO:0000256" key="1">
    <source>
        <dbReference type="ARBA" id="ARBA00009388"/>
    </source>
</evidence>
<sequence>MHRPTPARVATVALAAATALLAAGAPVTTAHAAAPSPAGAPTSSAVPLAKAQRAQLISDAGQDSGRVAAALGLGAKEKLVVKDIVVDTDGTRHVRYDRTFAGLPVLGGDLVVHQRKDGTAEAVDRASTAALDLTSTTPAVAGAAAGKAALVAEPGSTASGTAPRLVVWAAKGTPRLAWESVVESTETDGTPSRLHVVTDARSGAVLASYEGVQTGTGTGVYVGQVSLTTTQSGSTYQLKDASRGNQYTTDLNGGTSGTGTLFTDADDIWGDGTVANRQSAAVDAQFGTSATWDFYKNTFGRNGIRNDGKGAYNRVHYGKNYVNAFWDDSCFCMTYGDGSGNTHPLTALDVAGHEMSHGVTSATANLNYSGESGGLNEATSDIFGTGVEWYANLPADPPDYLIGEEININGNGTPLRYMDKPSKDGASKDSWSSSIGSVDVHYSSGPANHFFYLLAEGSGAKVINGVSYNSPTVNSITVTGIGRDKALAIWYRALTTYFTSTTNYAGARTGTLNAAADLYGSGSAEYNAVATAWAGVNVGSLPSGGVTVTNPGNQSTAVGTAVSLQVKATGGSGSYTWSATGLPAGLSVNSSTGVISGTPTTAGTSSVTVTAKDGANATGSTTFSWTVGDGGSSGCTAQQLLGNPGFETGSASPWSATSGVINSSSSQPAHSGSWKAWMDGYGSSHTDTLAQTVTVPAGCKATLTFWLHIDTAETTSTTAYDKLTVQAGSTTLAGFSNLDKGAGYTQKSYDLSAFAGQSVTVKFTATEDSLLQTSFVVDDTALTTS</sequence>
<dbReference type="InterPro" id="IPR001570">
    <property type="entry name" value="Peptidase_M4_C_domain"/>
</dbReference>
<evidence type="ECO:0000259" key="10">
    <source>
        <dbReference type="Pfam" id="PF01447"/>
    </source>
</evidence>
<feature type="domain" description="Peptidase M4 C-terminal" evidence="11">
    <location>
        <begin position="364"/>
        <end position="538"/>
    </location>
</feature>
<evidence type="ECO:0000256" key="5">
    <source>
        <dbReference type="ARBA" id="ARBA00022801"/>
    </source>
</evidence>
<dbReference type="InterPro" id="IPR013783">
    <property type="entry name" value="Ig-like_fold"/>
</dbReference>
<dbReference type="Gene3D" id="2.60.40.10">
    <property type="entry name" value="Immunoglobulins"/>
    <property type="match status" value="1"/>
</dbReference>
<dbReference type="InterPro" id="IPR013856">
    <property type="entry name" value="Peptidase_M4_domain"/>
</dbReference>
<dbReference type="InterPro" id="IPR023612">
    <property type="entry name" value="Peptidase_M4"/>
</dbReference>
<dbReference type="GO" id="GO:0004222">
    <property type="term" value="F:metalloendopeptidase activity"/>
    <property type="evidence" value="ECO:0007669"/>
    <property type="project" value="InterPro"/>
</dbReference>
<dbReference type="Proteomes" id="UP000249340">
    <property type="component" value="Chromosome"/>
</dbReference>
<proteinExistence type="inferred from homology"/>
<keyword evidence="7" id="KW-0482">Metalloprotease</keyword>
<dbReference type="InterPro" id="IPR027268">
    <property type="entry name" value="Peptidase_M4/M1_CTD_sf"/>
</dbReference>
<evidence type="ECO:0000259" key="12">
    <source>
        <dbReference type="Pfam" id="PF07504"/>
    </source>
</evidence>
<dbReference type="Pfam" id="PF07504">
    <property type="entry name" value="FTP"/>
    <property type="match status" value="1"/>
</dbReference>
<dbReference type="InterPro" id="IPR011096">
    <property type="entry name" value="FTP_domain"/>
</dbReference>
<dbReference type="AlphaFoldDB" id="A0A345SRR2"/>
<keyword evidence="6" id="KW-0862">Zinc</keyword>
<dbReference type="SUPFAM" id="SSF49313">
    <property type="entry name" value="Cadherin-like"/>
    <property type="match status" value="1"/>
</dbReference>
<dbReference type="SUPFAM" id="SSF55486">
    <property type="entry name" value="Metalloproteases ('zincins'), catalytic domain"/>
    <property type="match status" value="1"/>
</dbReference>
<feature type="chain" id="PRO_5016930269" evidence="9">
    <location>
        <begin position="33"/>
        <end position="785"/>
    </location>
</feature>
<keyword evidence="5" id="KW-0378">Hydrolase</keyword>
<evidence type="ECO:0000259" key="11">
    <source>
        <dbReference type="Pfam" id="PF02868"/>
    </source>
</evidence>
<dbReference type="Gene3D" id="3.10.450.490">
    <property type="match status" value="1"/>
</dbReference>
<feature type="signal peptide" evidence="9">
    <location>
        <begin position="1"/>
        <end position="32"/>
    </location>
</feature>
<evidence type="ECO:0000256" key="8">
    <source>
        <dbReference type="PIRSR" id="PIRSR623612-1"/>
    </source>
</evidence>
<keyword evidence="2" id="KW-0645">Protease</keyword>
<dbReference type="PRINTS" id="PR00730">
    <property type="entry name" value="THERMOLYSIN"/>
</dbReference>
<reference evidence="14" key="1">
    <citation type="submission" date="2018-07" db="EMBL/GenBank/DDBJ databases">
        <title>Streptacidiphilus bronchialis DSM 106435 chromosome.</title>
        <authorList>
            <person name="Batra D."/>
            <person name="Gulvik C.A."/>
        </authorList>
    </citation>
    <scope>NUCLEOTIDE SEQUENCE [LARGE SCALE GENOMIC DNA]</scope>
    <source>
        <strain evidence="14">DSM 106435</strain>
    </source>
</reference>
<organism evidence="13 14">
    <name type="scientific">Peterkaempfera bronchialis</name>
    <dbReference type="NCBI Taxonomy" id="2126346"/>
    <lineage>
        <taxon>Bacteria</taxon>
        <taxon>Bacillati</taxon>
        <taxon>Actinomycetota</taxon>
        <taxon>Actinomycetes</taxon>
        <taxon>Kitasatosporales</taxon>
        <taxon>Streptomycetaceae</taxon>
        <taxon>Peterkaempfera</taxon>
    </lineage>
</organism>
<evidence type="ECO:0000256" key="4">
    <source>
        <dbReference type="ARBA" id="ARBA00022729"/>
    </source>
</evidence>
<evidence type="ECO:0000256" key="6">
    <source>
        <dbReference type="ARBA" id="ARBA00022833"/>
    </source>
</evidence>
<dbReference type="GO" id="GO:0006508">
    <property type="term" value="P:proteolysis"/>
    <property type="evidence" value="ECO:0007669"/>
    <property type="project" value="UniProtKB-KW"/>
</dbReference>
<name>A0A345SRR2_9ACTN</name>
<evidence type="ECO:0000313" key="13">
    <source>
        <dbReference type="EMBL" id="AXI76417.1"/>
    </source>
</evidence>
<dbReference type="Pfam" id="PF05345">
    <property type="entry name" value="He_PIG"/>
    <property type="match status" value="1"/>
</dbReference>
<feature type="active site" description="Proton donor" evidence="8">
    <location>
        <position position="441"/>
    </location>
</feature>
<keyword evidence="4 9" id="KW-0732">Signal</keyword>
<dbReference type="RefSeq" id="WP_111494760.1">
    <property type="nucleotide sequence ID" value="NZ_CP031264.1"/>
</dbReference>
<dbReference type="Pfam" id="PF02868">
    <property type="entry name" value="Peptidase_M4_C"/>
    <property type="match status" value="1"/>
</dbReference>
<dbReference type="Gene3D" id="2.60.120.260">
    <property type="entry name" value="Galactose-binding domain-like"/>
    <property type="match status" value="1"/>
</dbReference>
<dbReference type="Gene3D" id="3.10.170.10">
    <property type="match status" value="1"/>
</dbReference>
<dbReference type="GO" id="GO:0005509">
    <property type="term" value="F:calcium ion binding"/>
    <property type="evidence" value="ECO:0007669"/>
    <property type="project" value="InterPro"/>
</dbReference>
<accession>A0A345SRR2</accession>
<keyword evidence="14" id="KW-1185">Reference proteome</keyword>
<keyword evidence="3" id="KW-0479">Metal-binding</keyword>
<dbReference type="Gene3D" id="1.10.390.10">
    <property type="entry name" value="Neutral Protease Domain 2"/>
    <property type="match status" value="1"/>
</dbReference>
<evidence type="ECO:0000256" key="9">
    <source>
        <dbReference type="SAM" id="SignalP"/>
    </source>
</evidence>
<evidence type="ECO:0000256" key="3">
    <source>
        <dbReference type="ARBA" id="ARBA00022723"/>
    </source>
</evidence>
<dbReference type="PANTHER" id="PTHR33794:SF1">
    <property type="entry name" value="BACILLOLYSIN"/>
    <property type="match status" value="1"/>
</dbReference>
<gene>
    <name evidence="13" type="ORF">C7M71_001920</name>
</gene>
<evidence type="ECO:0000313" key="14">
    <source>
        <dbReference type="Proteomes" id="UP000249340"/>
    </source>
</evidence>
<dbReference type="OrthoDB" id="291295at2"/>
<dbReference type="CDD" id="cd09597">
    <property type="entry name" value="M4_TLP"/>
    <property type="match status" value="1"/>
</dbReference>
<dbReference type="InterPro" id="IPR050728">
    <property type="entry name" value="Zinc_Metalloprotease_M4"/>
</dbReference>
<dbReference type="KEGG" id="stri:C7M71_001920"/>